<reference evidence="3 4" key="1">
    <citation type="submission" date="2022-04" db="EMBL/GenBank/DDBJ databases">
        <authorList>
            <person name="Ye Y.-Q."/>
            <person name="Du Z.-J."/>
        </authorList>
    </citation>
    <scope>NUCLEOTIDE SEQUENCE [LARGE SCALE GENOMIC DNA]</scope>
    <source>
        <strain evidence="3 4">A6E488</strain>
    </source>
</reference>
<keyword evidence="1" id="KW-0812">Transmembrane</keyword>
<keyword evidence="1" id="KW-1133">Transmembrane helix</keyword>
<evidence type="ECO:0000313" key="3">
    <source>
        <dbReference type="EMBL" id="MCT8971555.1"/>
    </source>
</evidence>
<keyword evidence="2" id="KW-0732">Signal</keyword>
<accession>A0AAW5QZ59</accession>
<dbReference type="RefSeq" id="WP_261615133.1">
    <property type="nucleotide sequence ID" value="NZ_JALIDZ010000003.1"/>
</dbReference>
<dbReference type="AlphaFoldDB" id="A0AAW5QZ59"/>
<gene>
    <name evidence="3" type="ORF">MUB46_06790</name>
</gene>
<protein>
    <submittedName>
        <fullName evidence="3">HupE/UreJ family protein</fullName>
    </submittedName>
</protein>
<feature type="transmembrane region" description="Helical" evidence="1">
    <location>
        <begin position="143"/>
        <end position="166"/>
    </location>
</feature>
<sequence>MMTGRLAFVLALLAATPALAHVGAGATSGFALGFAHPLLGPDHLLAMVGVGLWAGLVGGSAHWVWPAAFVGVMIAGGVMGMTDVPLSFVEPAILASVIAVGAAVALAARAPVWLGALVVGGFAMFHGHAHGTEIPETAAGFDYLAGFALATAILLGVGAAITIVPARFRVSSVLVRSLGAGVAFAGAALAVG</sequence>
<feature type="transmembrane region" description="Helical" evidence="1">
    <location>
        <begin position="173"/>
        <end position="191"/>
    </location>
</feature>
<evidence type="ECO:0000256" key="2">
    <source>
        <dbReference type="SAM" id="SignalP"/>
    </source>
</evidence>
<dbReference type="Pfam" id="PF04955">
    <property type="entry name" value="HupE_UreJ"/>
    <property type="match status" value="1"/>
</dbReference>
<dbReference type="EMBL" id="JALIDZ010000003">
    <property type="protein sequence ID" value="MCT8971555.1"/>
    <property type="molecule type" value="Genomic_DNA"/>
</dbReference>
<feature type="chain" id="PRO_5044026069" evidence="2">
    <location>
        <begin position="21"/>
        <end position="192"/>
    </location>
</feature>
<dbReference type="InterPro" id="IPR007038">
    <property type="entry name" value="HupE_UreJ"/>
</dbReference>
<evidence type="ECO:0000313" key="4">
    <source>
        <dbReference type="Proteomes" id="UP001320898"/>
    </source>
</evidence>
<feature type="transmembrane region" description="Helical" evidence="1">
    <location>
        <begin position="88"/>
        <end position="107"/>
    </location>
</feature>
<comment type="caution">
    <text evidence="3">The sequence shown here is derived from an EMBL/GenBank/DDBJ whole genome shotgun (WGS) entry which is preliminary data.</text>
</comment>
<dbReference type="PIRSF" id="PIRSF016919">
    <property type="entry name" value="HupE_UreJ"/>
    <property type="match status" value="1"/>
</dbReference>
<keyword evidence="1" id="KW-0472">Membrane</keyword>
<name>A0AAW5QZ59_9HYPH</name>
<proteinExistence type="predicted"/>
<dbReference type="Proteomes" id="UP001320898">
    <property type="component" value="Unassembled WGS sequence"/>
</dbReference>
<feature type="transmembrane region" description="Helical" evidence="1">
    <location>
        <begin position="30"/>
        <end position="56"/>
    </location>
</feature>
<evidence type="ECO:0000256" key="1">
    <source>
        <dbReference type="SAM" id="Phobius"/>
    </source>
</evidence>
<feature type="signal peptide" evidence="2">
    <location>
        <begin position="1"/>
        <end position="20"/>
    </location>
</feature>
<keyword evidence="4" id="KW-1185">Reference proteome</keyword>
<organism evidence="3 4">
    <name type="scientific">Microbaculum marinisediminis</name>
    <dbReference type="NCBI Taxonomy" id="2931392"/>
    <lineage>
        <taxon>Bacteria</taxon>
        <taxon>Pseudomonadati</taxon>
        <taxon>Pseudomonadota</taxon>
        <taxon>Alphaproteobacteria</taxon>
        <taxon>Hyphomicrobiales</taxon>
        <taxon>Tepidamorphaceae</taxon>
        <taxon>Microbaculum</taxon>
    </lineage>
</organism>